<feature type="transmembrane region" description="Helical" evidence="5">
    <location>
        <begin position="376"/>
        <end position="397"/>
    </location>
</feature>
<feature type="transmembrane region" description="Helical" evidence="5">
    <location>
        <begin position="445"/>
        <end position="465"/>
    </location>
</feature>
<feature type="transmembrane region" description="Helical" evidence="5">
    <location>
        <begin position="477"/>
        <end position="499"/>
    </location>
</feature>
<dbReference type="GO" id="GO:0015379">
    <property type="term" value="F:potassium:chloride symporter activity"/>
    <property type="evidence" value="ECO:0000318"/>
    <property type="project" value="GO_Central"/>
</dbReference>
<feature type="transmembrane region" description="Helical" evidence="5">
    <location>
        <begin position="49"/>
        <end position="74"/>
    </location>
</feature>
<dbReference type="eggNOG" id="KOG2082">
    <property type="taxonomic scope" value="Eukaryota"/>
</dbReference>
<dbReference type="GO" id="GO:1990573">
    <property type="term" value="P:potassium ion import across plasma membrane"/>
    <property type="evidence" value="ECO:0000318"/>
    <property type="project" value="GO_Central"/>
</dbReference>
<feature type="domain" description="SLC12A transporter C-terminal" evidence="7">
    <location>
        <begin position="632"/>
        <end position="746"/>
    </location>
</feature>
<keyword evidence="2 5" id="KW-0812">Transmembrane</keyword>
<dbReference type="EMBL" id="KB097143">
    <property type="protein sequence ID" value="ESN99040.1"/>
    <property type="molecule type" value="Genomic_DNA"/>
</dbReference>
<dbReference type="OrthoDB" id="2020542at2759"/>
<dbReference type="Pfam" id="PF00324">
    <property type="entry name" value="AA_permease"/>
    <property type="match status" value="2"/>
</dbReference>
<dbReference type="FunCoup" id="T1FYL9">
    <property type="interactions" value="436"/>
</dbReference>
<protein>
    <recommendedName>
        <fullName evidence="11">Solute carrier family 12 member 6</fullName>
    </recommendedName>
</protein>
<dbReference type="GO" id="GO:0055075">
    <property type="term" value="P:potassium ion homeostasis"/>
    <property type="evidence" value="ECO:0000318"/>
    <property type="project" value="GO_Central"/>
</dbReference>
<evidence type="ECO:0000256" key="4">
    <source>
        <dbReference type="ARBA" id="ARBA00023136"/>
    </source>
</evidence>
<evidence type="ECO:0008006" key="11">
    <source>
        <dbReference type="Google" id="ProtNLM"/>
    </source>
</evidence>
<feature type="transmembrane region" description="Helical" evidence="5">
    <location>
        <begin position="409"/>
        <end position="433"/>
    </location>
</feature>
<keyword evidence="10" id="KW-1185">Reference proteome</keyword>
<evidence type="ECO:0000259" key="6">
    <source>
        <dbReference type="Pfam" id="PF00324"/>
    </source>
</evidence>
<dbReference type="STRING" id="6412.T1FYL9"/>
<gene>
    <name evidence="9" type="primary">20213917</name>
    <name evidence="8" type="ORF">HELRODRAFT_66482</name>
</gene>
<dbReference type="PANTHER" id="PTHR11827:SF73">
    <property type="entry name" value="KAZACHOC, ISOFORM G"/>
    <property type="match status" value="1"/>
</dbReference>
<evidence type="ECO:0000256" key="3">
    <source>
        <dbReference type="ARBA" id="ARBA00022989"/>
    </source>
</evidence>
<dbReference type="InParanoid" id="T1FYL9"/>
<feature type="transmembrane region" description="Helical" evidence="5">
    <location>
        <begin position="336"/>
        <end position="356"/>
    </location>
</feature>
<feature type="transmembrane region" description="Helical" evidence="5">
    <location>
        <begin position="204"/>
        <end position="225"/>
    </location>
</feature>
<dbReference type="EnsemblMetazoa" id="HelroT66482">
    <property type="protein sequence ID" value="HelroP66482"/>
    <property type="gene ID" value="HelroG66482"/>
</dbReference>
<evidence type="ECO:0000313" key="10">
    <source>
        <dbReference type="Proteomes" id="UP000015101"/>
    </source>
</evidence>
<keyword evidence="4 5" id="KW-0472">Membrane</keyword>
<reference evidence="8 10" key="2">
    <citation type="journal article" date="2013" name="Nature">
        <title>Insights into bilaterian evolution from three spiralian genomes.</title>
        <authorList>
            <person name="Simakov O."/>
            <person name="Marletaz F."/>
            <person name="Cho S.J."/>
            <person name="Edsinger-Gonzales E."/>
            <person name="Havlak P."/>
            <person name="Hellsten U."/>
            <person name="Kuo D.H."/>
            <person name="Larsson T."/>
            <person name="Lv J."/>
            <person name="Arendt D."/>
            <person name="Savage R."/>
            <person name="Osoegawa K."/>
            <person name="de Jong P."/>
            <person name="Grimwood J."/>
            <person name="Chapman J.A."/>
            <person name="Shapiro H."/>
            <person name="Aerts A."/>
            <person name="Otillar R.P."/>
            <person name="Terry A.Y."/>
            <person name="Boore J.L."/>
            <person name="Grigoriev I.V."/>
            <person name="Lindberg D.R."/>
            <person name="Seaver E.C."/>
            <person name="Weisblat D.A."/>
            <person name="Putnam N.H."/>
            <person name="Rokhsar D.S."/>
        </authorList>
    </citation>
    <scope>NUCLEOTIDE SEQUENCE</scope>
</reference>
<dbReference type="InterPro" id="IPR004841">
    <property type="entry name" value="AA-permease/SLC12A_dom"/>
</dbReference>
<dbReference type="Gene3D" id="1.20.1740.10">
    <property type="entry name" value="Amino acid/polyamine transporter I"/>
    <property type="match status" value="1"/>
</dbReference>
<dbReference type="InterPro" id="IPR018491">
    <property type="entry name" value="SLC12_C"/>
</dbReference>
<feature type="transmembrane region" description="Helical" evidence="5">
    <location>
        <begin position="544"/>
        <end position="570"/>
    </location>
</feature>
<organism evidence="9 10">
    <name type="scientific">Helobdella robusta</name>
    <name type="common">Californian leech</name>
    <dbReference type="NCBI Taxonomy" id="6412"/>
    <lineage>
        <taxon>Eukaryota</taxon>
        <taxon>Metazoa</taxon>
        <taxon>Spiralia</taxon>
        <taxon>Lophotrochozoa</taxon>
        <taxon>Annelida</taxon>
        <taxon>Clitellata</taxon>
        <taxon>Hirudinea</taxon>
        <taxon>Rhynchobdellida</taxon>
        <taxon>Glossiphoniidae</taxon>
        <taxon>Helobdella</taxon>
    </lineage>
</organism>
<dbReference type="GeneID" id="20213917"/>
<evidence type="ECO:0000256" key="2">
    <source>
        <dbReference type="ARBA" id="ARBA00022692"/>
    </source>
</evidence>
<feature type="transmembrane region" description="Helical" evidence="5">
    <location>
        <begin position="80"/>
        <end position="98"/>
    </location>
</feature>
<evidence type="ECO:0000313" key="8">
    <source>
        <dbReference type="EMBL" id="ESN99040.1"/>
    </source>
</evidence>
<dbReference type="GO" id="GO:0007268">
    <property type="term" value="P:chemical synaptic transmission"/>
    <property type="evidence" value="ECO:0000318"/>
    <property type="project" value="GO_Central"/>
</dbReference>
<dbReference type="GO" id="GO:1902476">
    <property type="term" value="P:chloride transmembrane transport"/>
    <property type="evidence" value="ECO:0000318"/>
    <property type="project" value="GO_Central"/>
</dbReference>
<evidence type="ECO:0000313" key="9">
    <source>
        <dbReference type="EnsemblMetazoa" id="HelroP66482"/>
    </source>
</evidence>
<dbReference type="Proteomes" id="UP000015101">
    <property type="component" value="Unassembled WGS sequence"/>
</dbReference>
<feature type="transmembrane region" description="Helical" evidence="5">
    <location>
        <begin position="505"/>
        <end position="523"/>
    </location>
</feature>
<proteinExistence type="predicted"/>
<dbReference type="EMBL" id="AMQM01001102">
    <property type="status" value="NOT_ANNOTATED_CDS"/>
    <property type="molecule type" value="Genomic_DNA"/>
</dbReference>
<dbReference type="NCBIfam" id="TIGR00930">
    <property type="entry name" value="2a30"/>
    <property type="match status" value="1"/>
</dbReference>
<name>T1FYL9_HELRO</name>
<dbReference type="KEGG" id="hro:HELRODRAFT_66482"/>
<dbReference type="Pfam" id="PF03522">
    <property type="entry name" value="SLC12"/>
    <property type="match status" value="3"/>
</dbReference>
<evidence type="ECO:0000256" key="1">
    <source>
        <dbReference type="ARBA" id="ARBA00004141"/>
    </source>
</evidence>
<accession>T1FYL9</accession>
<feature type="transmembrane region" description="Helical" evidence="5">
    <location>
        <begin position="179"/>
        <end position="198"/>
    </location>
</feature>
<feature type="domain" description="SLC12A transporter C-terminal" evidence="7">
    <location>
        <begin position="747"/>
        <end position="827"/>
    </location>
</feature>
<dbReference type="OMA" id="LRIDAMI"/>
<evidence type="ECO:0000259" key="7">
    <source>
        <dbReference type="Pfam" id="PF03522"/>
    </source>
</evidence>
<dbReference type="PANTHER" id="PTHR11827">
    <property type="entry name" value="SOLUTE CARRIER FAMILY 12, CATION COTRANSPORTERS"/>
    <property type="match status" value="1"/>
</dbReference>
<reference evidence="10" key="1">
    <citation type="submission" date="2012-12" db="EMBL/GenBank/DDBJ databases">
        <authorList>
            <person name="Hellsten U."/>
            <person name="Grimwood J."/>
            <person name="Chapman J.A."/>
            <person name="Shapiro H."/>
            <person name="Aerts A."/>
            <person name="Otillar R.P."/>
            <person name="Terry A.Y."/>
            <person name="Boore J.L."/>
            <person name="Simakov O."/>
            <person name="Marletaz F."/>
            <person name="Cho S.-J."/>
            <person name="Edsinger-Gonzales E."/>
            <person name="Havlak P."/>
            <person name="Kuo D.-H."/>
            <person name="Larsson T."/>
            <person name="Lv J."/>
            <person name="Arendt D."/>
            <person name="Savage R."/>
            <person name="Osoegawa K."/>
            <person name="de Jong P."/>
            <person name="Lindberg D.R."/>
            <person name="Seaver E.C."/>
            <person name="Weisblat D.A."/>
            <person name="Putnam N.H."/>
            <person name="Grigoriev I.V."/>
            <person name="Rokhsar D.S."/>
        </authorList>
    </citation>
    <scope>NUCLEOTIDE SEQUENCE</scope>
</reference>
<dbReference type="GO" id="GO:0006884">
    <property type="term" value="P:cell volume homeostasis"/>
    <property type="evidence" value="ECO:0000318"/>
    <property type="project" value="GO_Central"/>
</dbReference>
<dbReference type="RefSeq" id="XP_009022431.1">
    <property type="nucleotide sequence ID" value="XM_009024183.1"/>
</dbReference>
<dbReference type="GO" id="GO:0005886">
    <property type="term" value="C:plasma membrane"/>
    <property type="evidence" value="ECO:0000318"/>
    <property type="project" value="GO_Central"/>
</dbReference>
<dbReference type="InterPro" id="IPR004842">
    <property type="entry name" value="SLC12A_fam"/>
</dbReference>
<keyword evidence="3 5" id="KW-1133">Transmembrane helix</keyword>
<dbReference type="CTD" id="20213917"/>
<evidence type="ECO:0000256" key="5">
    <source>
        <dbReference type="SAM" id="Phobius"/>
    </source>
</evidence>
<reference evidence="9" key="3">
    <citation type="submission" date="2015-06" db="UniProtKB">
        <authorList>
            <consortium name="EnsemblMetazoa"/>
        </authorList>
    </citation>
    <scope>IDENTIFICATION</scope>
</reference>
<sequence length="1005" mass="111808">FQEDSHQRPFVSNIINRLANYEGGILPQMSEDEEEGNNKKKPIPKSTKLGTMMGVYFPCIQNIFGIIFFIRYAWVIGMAGWLQALIIVLLCCLCALITSISMSAIATNGVVAGGGSYFMISRALGPEFGGAVGVLFYLGTTVAASLYVVGAVEIFLQYMVPQATIFRPLSDPSNAFNNYRIYGSVLFLIMFVWVLIGVKFVSKVSVLALFCVILSIISIYIGYFFDVRCLIFIRICLVGDRLMSHEKVPLADCYKNISDPTSRLFVMYCGFNQSESDSPDCKYFKNNDVILKPGIPGLMSGIFKTDQTSSKYSDVGDRVGSTEVGDKNKGDVISDISSNFLILIGIIFPAVTGFMSGSNRSGDLSDAQKSIPAGTIGAVCTTSLMYITSVLLIAGCVEGQLLRDKFGESIGGGLILATIAWPTHWIVIIGAFLSTCGAGLQSLVGAPRLLQAIAADGVIPFLNFFSVTTKQGEPVRALILTGLIAEVGILIANIDNFISPVISEFFLMCYGFVNMACAVQTILRTPNWRPRFRFYHWSLSLLGVLLCMTLMLMTCWYIAIVAIVIAAFIYKYIEYKGAEKEWGDGIRGLAMSAARFALLRLEEGPPHVKNWRPQLLILIKLKDTLEPKYRKMLTFSTQLKEGKGLTLVGSVIEGSYSEKYADAQAAKQTLSKIMKSEKARGFAEVVVAESMTQGLCYLIQGSGVGGLTHNTVMLGWPHGWRHDEDEKSYKVFIDTLRNINTAQLAALIAKGIDQFPENTDKLVGTIDIWWIVHDGGLLMLLPFLLIQHKVWKLCSMRIFTVAQMDDNIDQIRMDLQTFLYHLRLKAEVFVVPLPDSAIRAYTYERALIMEQRSAMMKEMRLKRKRLRNMVRVIIGLHQQSPSPSTPDEDYQDTQTQAFDKVDGWSEENDKRDEFNEELLSIKPLVSVSVIKDKQNVRRMHTAVQLNEVIVEKSHDARLVILNLPGPPKSSAGEENYMEYLEVLTEGIDRVLMVRGGGREVITIYS</sequence>
<comment type="subcellular location">
    <subcellularLocation>
        <location evidence="1">Membrane</location>
        <topology evidence="1">Multi-pass membrane protein</topology>
    </subcellularLocation>
</comment>
<dbReference type="GO" id="GO:0045202">
    <property type="term" value="C:synapse"/>
    <property type="evidence" value="ECO:0007669"/>
    <property type="project" value="GOC"/>
</dbReference>
<dbReference type="AlphaFoldDB" id="T1FYL9"/>
<feature type="domain" description="SLC12A transporter C-terminal" evidence="7">
    <location>
        <begin position="893"/>
        <end position="1005"/>
    </location>
</feature>
<dbReference type="GO" id="GO:0055064">
    <property type="term" value="P:chloride ion homeostasis"/>
    <property type="evidence" value="ECO:0000318"/>
    <property type="project" value="GO_Central"/>
</dbReference>
<dbReference type="HOGENOM" id="CLU_001883_1_1_1"/>
<feature type="domain" description="Amino acid permease/ SLC12A" evidence="6">
    <location>
        <begin position="337"/>
        <end position="616"/>
    </location>
</feature>
<feature type="domain" description="Amino acid permease/ SLC12A" evidence="6">
    <location>
        <begin position="55"/>
        <end position="223"/>
    </location>
</feature>
<feature type="transmembrane region" description="Helical" evidence="5">
    <location>
        <begin position="136"/>
        <end position="158"/>
    </location>
</feature>